<dbReference type="EMBL" id="CAJOBQ010002074">
    <property type="protein sequence ID" value="CAF4537312.1"/>
    <property type="molecule type" value="Genomic_DNA"/>
</dbReference>
<feature type="repeat" description="TPR" evidence="3">
    <location>
        <begin position="957"/>
        <end position="990"/>
    </location>
</feature>
<dbReference type="Proteomes" id="UP000663873">
    <property type="component" value="Unassembled WGS sequence"/>
</dbReference>
<feature type="repeat" description="TPR" evidence="3">
    <location>
        <begin position="872"/>
        <end position="905"/>
    </location>
</feature>
<comment type="caution">
    <text evidence="8">The sequence shown here is derived from an EMBL/GenBank/DDBJ whole genome shotgun (WGS) entry which is preliminary data.</text>
</comment>
<evidence type="ECO:0000256" key="3">
    <source>
        <dbReference type="PROSITE-ProRule" id="PRU00339"/>
    </source>
</evidence>
<dbReference type="InterPro" id="IPR048257">
    <property type="entry name" value="DUF4590"/>
</dbReference>
<evidence type="ECO:0000313" key="9">
    <source>
        <dbReference type="EMBL" id="CAF4305664.1"/>
    </source>
</evidence>
<dbReference type="Proteomes" id="UP000663869">
    <property type="component" value="Unassembled WGS sequence"/>
</dbReference>
<feature type="compositionally biased region" description="Polar residues" evidence="4">
    <location>
        <begin position="312"/>
        <end position="331"/>
    </location>
</feature>
<keyword evidence="13" id="KW-1185">Reference proteome</keyword>
<keyword evidence="2 3" id="KW-0802">TPR repeat</keyword>
<evidence type="ECO:0000313" key="12">
    <source>
        <dbReference type="Proteomes" id="UP000663869"/>
    </source>
</evidence>
<dbReference type="InterPro" id="IPR011990">
    <property type="entry name" value="TPR-like_helical_dom_sf"/>
</dbReference>
<dbReference type="EMBL" id="CAJOBO010002201">
    <property type="protein sequence ID" value="CAF4437289.1"/>
    <property type="molecule type" value="Genomic_DNA"/>
</dbReference>
<dbReference type="EMBL" id="CAJOBP010001710">
    <property type="protein sequence ID" value="CAF4305664.1"/>
    <property type="molecule type" value="Genomic_DNA"/>
</dbReference>
<proteinExistence type="predicted"/>
<dbReference type="Proteomes" id="UP000663833">
    <property type="component" value="Unassembled WGS sequence"/>
</dbReference>
<feature type="compositionally biased region" description="Basic and acidic residues" evidence="4">
    <location>
        <begin position="332"/>
        <end position="341"/>
    </location>
</feature>
<evidence type="ECO:0000313" key="10">
    <source>
        <dbReference type="EMBL" id="CAF4437289.1"/>
    </source>
</evidence>
<feature type="compositionally biased region" description="Basic and acidic residues" evidence="4">
    <location>
        <begin position="300"/>
        <end position="311"/>
    </location>
</feature>
<feature type="domain" description="DUF4590" evidence="5">
    <location>
        <begin position="166"/>
        <end position="269"/>
    </location>
</feature>
<dbReference type="PANTHER" id="PTHR45641:SF1">
    <property type="entry name" value="AAA+ ATPASE DOMAIN-CONTAINING PROTEIN"/>
    <property type="match status" value="1"/>
</dbReference>
<evidence type="ECO:0000313" key="6">
    <source>
        <dbReference type="EMBL" id="CAF3299297.1"/>
    </source>
</evidence>
<evidence type="ECO:0000313" key="8">
    <source>
        <dbReference type="EMBL" id="CAF3684903.1"/>
    </source>
</evidence>
<feature type="compositionally biased region" description="Low complexity" evidence="4">
    <location>
        <begin position="346"/>
        <end position="359"/>
    </location>
</feature>
<accession>A0A818U098</accession>
<evidence type="ECO:0000256" key="4">
    <source>
        <dbReference type="SAM" id="MobiDB-lite"/>
    </source>
</evidence>
<sequence length="1061" mass="124682">MFFRHSSSISSSPFDESINLRLRILLYRSLLIPDYVRQNGVLYHNENLLADSNYKNRKFGKHRINNTNVARHLNIEGSQHSFENMISRYDDSSSDDRTIDVKFRHSRSTQLYTDRKLISPVTFRRRSQYKSFDRNPRRNRFCYSPIDIYQACEVMMVYRNDLLTSDETDQIVIKQKQNSNNDDQTVIVYKGCLKNYDTFSFKSQHPIECPFNVLFYINGNTDVHFSTCCEYKHRQGGFFLGQSFVIEHIVKSTPCQKCRRREEKDNKQTISLNSFDKQKVSPDRRSHKSRQKLISIGKTINDEKQKQEKNKSNYIQSENIHIQSINSTDNQNRNHQETSKEKTKKISLSSSSSPSSLSTEMKENLSSQEEFITPKHEIIKSKEHEDDTESEFNQKLREKTMVDNDNSGNFFQALLSILQSGLRRMDLHKSVTPRCEGNVENFLVILFGIKDQSNWNRSIVNFIKIFDSIKELNSFIDTLTYERIILIVSDSLAESIDNLSRFNSIYLLSSNVTRTTNHLNIHGNFPNLKSIFEKINEECEIENDFFSIQFSSTNEIRNQSFCYSQLLKETLLKNDNESNLKKDFLDFSRFHYNGNYIESTLINEFEQDFTIEKSIWWYTRNSFIRKMLNRALRTEEIDILYKTRWFIQVLNRQIKENNFSATVYRVHHYSSDQFKKFKEHNLNNFISFNTFLDCTLNQPSTFENIPGMETILFRIKTTIGIKTEQLRYFESKTDVLLPFDNIYRISSIEEMLDDNNHWWNINLTNMNKDNEQWNELIKEMHEEIDGPIVLIQLGKLLLLNNDYSHADYLARLLFYDGSLKDNSTLLASLAALHHLLGSFDNRQCNYQPARLQFEQSLKIFLTFIPEDNQILSATYNNIGSMFYQEDQHEQAIIFHQKALQCQLKSSSPDMEAIATYSGNVGAVYLDQGKYDQALLYYKRSLQILLQSVSNGESQSIALVYDRIASVYWRMDKPTEALPFYQKTLQLELKYLQGDDHKISVSYFNLSTAYAKLNRLDDAIDCAEKSVQQLLKCVSLDHSEVKENTDQLEGLRRRKWLQQLYE</sequence>
<feature type="region of interest" description="Disordered" evidence="4">
    <location>
        <begin position="276"/>
        <end position="367"/>
    </location>
</feature>
<protein>
    <recommendedName>
        <fullName evidence="5">DUF4590 domain-containing protein</fullName>
    </recommendedName>
</protein>
<gene>
    <name evidence="8" type="ORF">FME351_LOCUS26632</name>
    <name evidence="10" type="ORF">HFQ381_LOCUS22839</name>
    <name evidence="6" type="ORF">LUA448_LOCUS7918</name>
    <name evidence="7" type="ORF">TIS948_LOCUS24706</name>
    <name evidence="11" type="ORF">TSG867_LOCUS23716</name>
    <name evidence="9" type="ORF">UJA718_LOCUS12928</name>
</gene>
<dbReference type="Gene3D" id="3.90.176.10">
    <property type="entry name" value="Toxin ADP-ribosyltransferase, Chain A, domain 1"/>
    <property type="match status" value="1"/>
</dbReference>
<evidence type="ECO:0000256" key="2">
    <source>
        <dbReference type="ARBA" id="ARBA00022803"/>
    </source>
</evidence>
<dbReference type="EMBL" id="CAJNXB010004262">
    <property type="protein sequence ID" value="CAF3367035.1"/>
    <property type="molecule type" value="Genomic_DNA"/>
</dbReference>
<dbReference type="SUPFAM" id="SSF48452">
    <property type="entry name" value="TPR-like"/>
    <property type="match status" value="1"/>
</dbReference>
<dbReference type="Pfam" id="PF13424">
    <property type="entry name" value="TPR_12"/>
    <property type="match status" value="2"/>
</dbReference>
<dbReference type="PROSITE" id="PS50005">
    <property type="entry name" value="TPR"/>
    <property type="match status" value="3"/>
</dbReference>
<dbReference type="InterPro" id="IPR019734">
    <property type="entry name" value="TPR_rpt"/>
</dbReference>
<evidence type="ECO:0000313" key="11">
    <source>
        <dbReference type="EMBL" id="CAF4537312.1"/>
    </source>
</evidence>
<keyword evidence="1" id="KW-0677">Repeat</keyword>
<dbReference type="PANTHER" id="PTHR45641">
    <property type="entry name" value="TETRATRICOPEPTIDE REPEAT PROTEIN (AFU_ORTHOLOGUE AFUA_6G03870)"/>
    <property type="match status" value="1"/>
</dbReference>
<dbReference type="SUPFAM" id="SSF56399">
    <property type="entry name" value="ADP-ribosylation"/>
    <property type="match status" value="1"/>
</dbReference>
<evidence type="ECO:0000313" key="13">
    <source>
        <dbReference type="Proteomes" id="UP000663873"/>
    </source>
</evidence>
<dbReference type="PROSITE" id="PS51996">
    <property type="entry name" value="TR_MART"/>
    <property type="match status" value="1"/>
</dbReference>
<dbReference type="AlphaFoldDB" id="A0A818U098"/>
<dbReference type="Gene3D" id="1.25.40.10">
    <property type="entry name" value="Tetratricopeptide repeat domain"/>
    <property type="match status" value="2"/>
</dbReference>
<evidence type="ECO:0000259" key="5">
    <source>
        <dbReference type="Pfam" id="PF15257"/>
    </source>
</evidence>
<dbReference type="EMBL" id="CAJNYU010003586">
    <property type="protein sequence ID" value="CAF3684903.1"/>
    <property type="molecule type" value="Genomic_DNA"/>
</dbReference>
<feature type="repeat" description="TPR" evidence="3">
    <location>
        <begin position="914"/>
        <end position="947"/>
    </location>
</feature>
<dbReference type="Pfam" id="PF15257">
    <property type="entry name" value="DUF4590"/>
    <property type="match status" value="1"/>
</dbReference>
<dbReference type="EMBL" id="CAJNYD010000806">
    <property type="protein sequence ID" value="CAF3299297.1"/>
    <property type="molecule type" value="Genomic_DNA"/>
</dbReference>
<dbReference type="Proteomes" id="UP000663825">
    <property type="component" value="Unassembled WGS sequence"/>
</dbReference>
<name>A0A818U098_9BILA</name>
<dbReference type="Proteomes" id="UP000663862">
    <property type="component" value="Unassembled WGS sequence"/>
</dbReference>
<dbReference type="Proteomes" id="UP000663851">
    <property type="component" value="Unassembled WGS sequence"/>
</dbReference>
<dbReference type="SMART" id="SM00028">
    <property type="entry name" value="TPR"/>
    <property type="match status" value="5"/>
</dbReference>
<evidence type="ECO:0000256" key="1">
    <source>
        <dbReference type="ARBA" id="ARBA00022737"/>
    </source>
</evidence>
<reference evidence="8" key="1">
    <citation type="submission" date="2021-02" db="EMBL/GenBank/DDBJ databases">
        <authorList>
            <person name="Nowell W R."/>
        </authorList>
    </citation>
    <scope>NUCLEOTIDE SEQUENCE</scope>
</reference>
<organism evidence="8 12">
    <name type="scientific">Rotaria socialis</name>
    <dbReference type="NCBI Taxonomy" id="392032"/>
    <lineage>
        <taxon>Eukaryota</taxon>
        <taxon>Metazoa</taxon>
        <taxon>Spiralia</taxon>
        <taxon>Gnathifera</taxon>
        <taxon>Rotifera</taxon>
        <taxon>Eurotatoria</taxon>
        <taxon>Bdelloidea</taxon>
        <taxon>Philodinida</taxon>
        <taxon>Philodinidae</taxon>
        <taxon>Rotaria</taxon>
    </lineage>
</organism>
<evidence type="ECO:0000313" key="7">
    <source>
        <dbReference type="EMBL" id="CAF3367035.1"/>
    </source>
</evidence>
<dbReference type="OrthoDB" id="5986190at2759"/>